<evidence type="ECO:0000256" key="3">
    <source>
        <dbReference type="ARBA" id="ARBA00022737"/>
    </source>
</evidence>
<feature type="region of interest" description="Disordered" evidence="5">
    <location>
        <begin position="2861"/>
        <end position="2883"/>
    </location>
</feature>
<evidence type="ECO:0000259" key="8">
    <source>
        <dbReference type="Pfam" id="PF20041"/>
    </source>
</evidence>
<dbReference type="NCBIfam" id="TIGR03696">
    <property type="entry name" value="Rhs_assc_core"/>
    <property type="match status" value="1"/>
</dbReference>
<organism evidence="10 11">
    <name type="scientific">Nonomuraea solani</name>
    <dbReference type="NCBI Taxonomy" id="1144553"/>
    <lineage>
        <taxon>Bacteria</taxon>
        <taxon>Bacillati</taxon>
        <taxon>Actinomycetota</taxon>
        <taxon>Actinomycetes</taxon>
        <taxon>Streptosporangiales</taxon>
        <taxon>Streptosporangiaceae</taxon>
        <taxon>Nonomuraea</taxon>
    </lineage>
</organism>
<dbReference type="InterPro" id="IPR022385">
    <property type="entry name" value="Rhs_assc_core"/>
</dbReference>
<dbReference type="Pfam" id="PF25023">
    <property type="entry name" value="TEN_YD-shell"/>
    <property type="match status" value="1"/>
</dbReference>
<accession>A0A1H5U6R7</accession>
<dbReference type="InterPro" id="IPR031325">
    <property type="entry name" value="RHS_repeat"/>
</dbReference>
<keyword evidence="3" id="KW-0677">Repeat</keyword>
<keyword evidence="6" id="KW-0732">Signal</keyword>
<dbReference type="InterPro" id="IPR050708">
    <property type="entry name" value="T6SS_VgrG/RHS"/>
</dbReference>
<comment type="subcellular location">
    <subcellularLocation>
        <location evidence="1">Secreted</location>
    </subcellularLocation>
</comment>
<dbReference type="Gene3D" id="2.180.10.10">
    <property type="entry name" value="RHS repeat-associated core"/>
    <property type="match status" value="3"/>
</dbReference>
<dbReference type="Pfam" id="PF20041">
    <property type="entry name" value="DUF6443"/>
    <property type="match status" value="1"/>
</dbReference>
<dbReference type="Proteomes" id="UP000236732">
    <property type="component" value="Unassembled WGS sequence"/>
</dbReference>
<feature type="signal peptide" evidence="6">
    <location>
        <begin position="1"/>
        <end position="23"/>
    </location>
</feature>
<dbReference type="PANTHER" id="PTHR32305:SF15">
    <property type="entry name" value="PROTEIN RHSA-RELATED"/>
    <property type="match status" value="1"/>
</dbReference>
<dbReference type="GO" id="GO:0005576">
    <property type="term" value="C:extracellular region"/>
    <property type="evidence" value="ECO:0007669"/>
    <property type="project" value="UniProtKB-SubCell"/>
</dbReference>
<dbReference type="Pfam" id="PF03534">
    <property type="entry name" value="SpvB"/>
    <property type="match status" value="1"/>
</dbReference>
<feature type="domain" description="Insecticide toxin TcdB middle/N-terminal" evidence="7">
    <location>
        <begin position="1490"/>
        <end position="1616"/>
    </location>
</feature>
<evidence type="ECO:0000256" key="2">
    <source>
        <dbReference type="ARBA" id="ARBA00022525"/>
    </source>
</evidence>
<evidence type="ECO:0000256" key="4">
    <source>
        <dbReference type="ARBA" id="ARBA00023026"/>
    </source>
</evidence>
<keyword evidence="11" id="KW-1185">Reference proteome</keyword>
<dbReference type="OrthoDB" id="9765204at2"/>
<dbReference type="InterPro" id="IPR022045">
    <property type="entry name" value="TcdB_toxin_mid/N"/>
</dbReference>
<dbReference type="PANTHER" id="PTHR32305">
    <property type="match status" value="1"/>
</dbReference>
<dbReference type="InterPro" id="IPR003284">
    <property type="entry name" value="Sal_SpvB"/>
</dbReference>
<evidence type="ECO:0000313" key="11">
    <source>
        <dbReference type="Proteomes" id="UP000236732"/>
    </source>
</evidence>
<dbReference type="PROSITE" id="PS51257">
    <property type="entry name" value="PROKAR_LIPOPROTEIN"/>
    <property type="match status" value="1"/>
</dbReference>
<dbReference type="InterPro" id="IPR056823">
    <property type="entry name" value="TEN-like_YD-shell"/>
</dbReference>
<gene>
    <name evidence="10" type="ORF">SAMN05444920_101428</name>
</gene>
<keyword evidence="2" id="KW-0964">Secreted</keyword>
<evidence type="ECO:0000313" key="10">
    <source>
        <dbReference type="EMBL" id="SEF70746.1"/>
    </source>
</evidence>
<feature type="compositionally biased region" description="Low complexity" evidence="5">
    <location>
        <begin position="1302"/>
        <end position="1322"/>
    </location>
</feature>
<evidence type="ECO:0000256" key="1">
    <source>
        <dbReference type="ARBA" id="ARBA00004613"/>
    </source>
</evidence>
<dbReference type="InterPro" id="IPR028994">
    <property type="entry name" value="Integrin_alpha_N"/>
</dbReference>
<dbReference type="InterPro" id="IPR045619">
    <property type="entry name" value="DUF6443"/>
</dbReference>
<feature type="region of interest" description="Disordered" evidence="5">
    <location>
        <begin position="1295"/>
        <end position="1331"/>
    </location>
</feature>
<dbReference type="EMBL" id="FNVT01000001">
    <property type="protein sequence ID" value="SEF70746.1"/>
    <property type="molecule type" value="Genomic_DNA"/>
</dbReference>
<evidence type="ECO:0000256" key="5">
    <source>
        <dbReference type="SAM" id="MobiDB-lite"/>
    </source>
</evidence>
<dbReference type="NCBIfam" id="TIGR01643">
    <property type="entry name" value="YD_repeat_2x"/>
    <property type="match status" value="1"/>
</dbReference>
<dbReference type="RefSeq" id="WP_146103493.1">
    <property type="nucleotide sequence ID" value="NZ_FNVT01000001.1"/>
</dbReference>
<dbReference type="InterPro" id="IPR006530">
    <property type="entry name" value="YD"/>
</dbReference>
<dbReference type="GO" id="GO:0005737">
    <property type="term" value="C:cytoplasm"/>
    <property type="evidence" value="ECO:0007669"/>
    <property type="project" value="InterPro"/>
</dbReference>
<proteinExistence type="predicted"/>
<dbReference type="Pfam" id="PF05593">
    <property type="entry name" value="RHS_repeat"/>
    <property type="match status" value="1"/>
</dbReference>
<evidence type="ECO:0000259" key="9">
    <source>
        <dbReference type="Pfam" id="PF25023"/>
    </source>
</evidence>
<name>A0A1H5U6R7_9ACTN</name>
<evidence type="ECO:0000259" key="7">
    <source>
        <dbReference type="Pfam" id="PF12256"/>
    </source>
</evidence>
<reference evidence="10 11" key="1">
    <citation type="submission" date="2016-10" db="EMBL/GenBank/DDBJ databases">
        <authorList>
            <person name="de Groot N.N."/>
        </authorList>
    </citation>
    <scope>NUCLEOTIDE SEQUENCE [LARGE SCALE GENOMIC DNA]</scope>
    <source>
        <strain evidence="10 11">CGMCC 4.7037</strain>
    </source>
</reference>
<sequence>MNTFRTRVLALVACLTLVTSCLASGMRPVSAETTLSTSNCVAGAAPLDQRKAERPAFRTTAGKAARTLTHDEARLEIGAEALGSPTEIGVTPLSEAQLPALGAGMENVTKGPRRGYRFTPTPFEFKRDITVSLPYDPAALKAAGLSPQDVRTYYFDEKSTCWRALERVSIDEQAGLVVSRTNHFTDMVNAAVVAPESPEQVSFDPTQIKGLQAATPATGVNQIAPPVADNRGESRLSYPLELPAGRAGLAPSLAIAYSSGATNGWLGLGWDVTIPSISVDSRWGVPRYDARTETETYSMMGEQLSPVAHRGTPPPRTANKVFRPRIEGRFDRIVRLGDSPRTYTWEVTDKAGVRRLYGGEGATLADDQGNVFTWALREVRDRNDNTVRYHYTQVDDAGIEGGSVTGRALYPKKITYTGRGNAEGPYAVTFVRDRELGEPRRSDVSVTARGGFKQVTADLLRRVEVTLNGEPVRAYELTYTKGAFLKTLLSSVKQFDADGKAFTAHEFGYFDDIRDASGAYQAFAKVDWTSPDDNVVSGAVDAINDGAGEAGAINGNASTGGGGHLYVGWGPRRSKSGSIGVKAGYSRSSDKGLLALLDVDGDHLPDKVFQNGGGFGFRKNLARPGGQPRFAAEITPLQNLPGILGENASTRTVGAEAYPGAGALQLNYVDTISTTGRYFSDVNGDGIPDLVNGGAVLFGRVAANGAVAYGAAADTPVPIGSSTVAANGLLPDYTEDAERRAASFPLVDSVRRWTAPYTGTVGISGAVTLKPATQPRPDFAEPDGVRVAIQREGTELWAAEIATGDHGQHAPAGVDAVQVERGQHLYFRVGSVMDGADDLVAWDPKITYTGLTGDDANGLPVSTYQASEDFTLAGRAALATAPADGTLRLGGAITKKAATSDDVTVLVTREGEVVFEKKVDAAFTGEIPVAGEFAVSTGQELAWRIAVDSPIDVTVLEWAPTAQYTSEDGRPFSVPYDIDTYVAGGDQPVRPFAVAAAGRLSVTPALTVADGTSGTVVFTVKRRNELLAKATLTAGGTAEAVEVDAKAGDELYFDFTAADPRLTGKITGHTVTVGGAEAASTLHTRAEEGVYGRPYRGWAAVGYNGNGARAEQPIKQADLTDVSDVKAQLPERVDPQADRAAFERDPRITPPNAILFAPDPATGRWGAGEFNWVAAAEVSSSRLGGQSIGLPTAASLAEVRAVPRISRTEQISLTGNVGGDVGTVGGSIAEGTSTGELDYLDMNGDGFPDVVGSGGVQYTDPTGVLGATRGELPGGIRSSSQKVGNAGAGSAARTITTGRGHAAPPASTTSNTANAGNDLPPLGIGGDLGSGKSEGKSDLLDINADGLPDRVSSDGKVALNLGYRFAAPEPWPGVTLNDGRSANRGLRIGFNTDFYGLAGGASFSQGDSTTRKSLADVNGDGLADQVSAGNPIKVALNTGTGFADPVDFHGSLTGINADSNAKVGGGLYFSIKIPIAFGLGGYIIINPGADVSTGASRAAQSLRDLDGDGFTDHLASTKDNELTVAANQTGRTNLLKTVKRPLGSSIELGYARAGNTYAQPQSQWVLSSVKTSDGLAGDGPDVQHTAFSYADGVQDRLEREFLGYGRLVTTQLDRSGKALRSTTSTFDTSGFHTRGLLLSESLADGAGKPFTRTENTYDVRDLGGGTRFPQLTRVEASWFEGQAQAGKQTRTEMSYDELGNLTKKIEYGEPGTGDDVETVTGYTTCADTHIVGVPRTLQVRGGGKVMRRADSTVDCRTGNVTQHRALLADNTAAVTDLTYHPTGTIATRTSPQNHRAQRYRLSYTYDDVIGNYVTATTDSFGLTSSATYDLRFGTQLTAVDVNGQRQESTYDAAGRLTSLTGPLERGWWRPTIGIEYHHDATVPYAVTRHLDRKAGGVVELDTIDTITFTDGLGRTVQTKKDATLDGTEAMTVSGRIVFDEFGRAVKQYYPTSERKGTANTTFAAGFDTVRPTVTDYDVLDRTVRSQLPDESVTTTAYGFGNDRAGVRQFEMAVTDAKGNVRRSYVDVSQRTTAVREPGAKATDPPIWTGYAFDPLGQIVTVTDDRGNRTLSNYDDLGRRTAISTPDGGTTTTVYDPAGNPVREVTANLAKRPAAVTYTYDQNRLTEINYPVFTGNNVRYTYGAAGAPGNTAGRVSKIQDGAGEVAREYGPLGEVTKETRTVRGPYYRDFTTAYSYDSFGRVLQLTYKDGEVLTYAYDSGGMITSAGGSKKGSEYSYLKRIDYDKFGQRVAMDLGNGVRTTFAYDAEDRRLATLRSAQPGGHVIQKLGFGYDAVGNVTRLHNDVDLPGHDDHSRLNGPTTQTFTYDNLYRLTAATGAYRYTPDQTDTYTLSMAYDTIHNLTRKAQDHRLVVENQPDQPQPDTTYVQPYTYAAGKAHTTKTVGDVELTYDANGNLTDRVTPRGGQRRQLIWDEENRLACVHDDSRFIPQPQDATGCAKAEQPPTVRFAYDDQGTRVVKDGAQISLYPNQFYTTRGHAEFKHVFVAGTRIVSKTMKADDTFENDQFFYQSDHLGSTAYGTDREGKVSQHLEYFPTGETWVDARSDDQTLYQFTGKELDAETGFTYHGARYYDPRMSQWQSADPAAGSYLDGKPNGGVFRSANLAGYSYAANDPVGRFDPSGNWEEVGHQWTTQAAALAAGLPSQVSYDLGKAAFAPDLDSRVATSWSSLWNQNDPAGHFQSTHLLNRRNALETQRAAGDDVRAVVEDMDITTRIPVVPHMVHPFTGGTIVLPPDMFKKLFPPRFSAAQENALHAFGDAYSHVDFSTAMDPLCPCMFGVPAGHVTFWGAITFSTGEVDNPHTNPVQYRRWLGAVYDAFRYRASKEGLTPRMSKYDFVESMMRDVAGKPDPAEQKRALQDHIKRMDQQ</sequence>
<protein>
    <submittedName>
        <fullName evidence="10">RHS repeat-associated core domain-containing protein</fullName>
    </submittedName>
</protein>
<feature type="domain" description="Teneurin-like YD-shell" evidence="9">
    <location>
        <begin position="2192"/>
        <end position="2631"/>
    </location>
</feature>
<feature type="chain" id="PRO_5038500215" evidence="6">
    <location>
        <begin position="24"/>
        <end position="2883"/>
    </location>
</feature>
<feature type="domain" description="DUF6443" evidence="8">
    <location>
        <begin position="1901"/>
        <end position="1962"/>
    </location>
</feature>
<dbReference type="SUPFAM" id="SSF69318">
    <property type="entry name" value="Integrin alpha N-terminal domain"/>
    <property type="match status" value="1"/>
</dbReference>
<evidence type="ECO:0000256" key="6">
    <source>
        <dbReference type="SAM" id="SignalP"/>
    </source>
</evidence>
<keyword evidence="4" id="KW-0843">Virulence</keyword>
<dbReference type="Pfam" id="PF12256">
    <property type="entry name" value="TcdB_toxin_midN"/>
    <property type="match status" value="1"/>
</dbReference>